<keyword evidence="5" id="KW-0146">Chitin degradation</keyword>
<feature type="chain" id="PRO_5002748986" description="chitin deacetylase" evidence="14">
    <location>
        <begin position="19"/>
        <end position="430"/>
    </location>
</feature>
<dbReference type="InterPro" id="IPR002509">
    <property type="entry name" value="NODB_dom"/>
</dbReference>
<comment type="cofactor">
    <cofactor evidence="1">
        <name>Co(2+)</name>
        <dbReference type="ChEBI" id="CHEBI:48828"/>
    </cofactor>
</comment>
<sequence>MLLVWAALQLVALPICRAVAIPNPTSGAYNDHPHDINPPLPGLWYHTEDHPVNALFRRATNDGVTYAPVGSSTWSSSFPQSSPNPSALPAEWVSALNAAVAAGKIPNIPQSSNTPGVNPVYPPGVNPSGPEVCSATYKCRNPADLWDAPTGVFASSFDDGPLPPTTQLVQFFNSNNETTTHFMIGINIINNPQQFLAAFSSSHDIGVHTWTHPYMTTLNNLDVLGQLGWTIQLIHNSTGGRVPKYWRPPYGDSDNRVRAIAKEVFGMDTVIWNQDTGDWSLTTGGTTPQAVQSSMQRFLTGPKSPGLMILEHELTPQSVSAFIAAYPLIKGNGWSLQSLAQLYGGRSYQNAQGSSSNDVVPAGVLVAQNTTTLSASRSTLSTSQTATSTSFVVATPTPTPAHSSAISIQHRPYIWQLPCLLIAILATHSA</sequence>
<keyword evidence="6" id="KW-0472">Membrane</keyword>
<dbReference type="Proteomes" id="UP000001194">
    <property type="component" value="Unassembled WGS sequence"/>
</dbReference>
<keyword evidence="17" id="KW-1185">Reference proteome</keyword>
<dbReference type="Pfam" id="PF01522">
    <property type="entry name" value="Polysacc_deac_1"/>
    <property type="match status" value="1"/>
</dbReference>
<dbReference type="PANTHER" id="PTHR10587:SF135">
    <property type="entry name" value="CHITIN DEACETYLASE 3"/>
    <property type="match status" value="1"/>
</dbReference>
<keyword evidence="4" id="KW-0336">GPI-anchor</keyword>
<comment type="subcellular location">
    <subcellularLocation>
        <location evidence="2">Cell membrane</location>
        <topology evidence="2">Lipid-anchor</topology>
        <topology evidence="2">GPI-anchor</topology>
    </subcellularLocation>
</comment>
<dbReference type="AlphaFoldDB" id="B0CYA8"/>
<evidence type="ECO:0000256" key="1">
    <source>
        <dbReference type="ARBA" id="ARBA00001941"/>
    </source>
</evidence>
<evidence type="ECO:0000256" key="14">
    <source>
        <dbReference type="SAM" id="SignalP"/>
    </source>
</evidence>
<dbReference type="InParanoid" id="B0CYA8"/>
<dbReference type="GO" id="GO:0098552">
    <property type="term" value="C:side of membrane"/>
    <property type="evidence" value="ECO:0007669"/>
    <property type="project" value="UniProtKB-KW"/>
</dbReference>
<dbReference type="EC" id="3.5.1.41" evidence="12"/>
<dbReference type="GO" id="GO:0006032">
    <property type="term" value="P:chitin catabolic process"/>
    <property type="evidence" value="ECO:0007669"/>
    <property type="project" value="UniProtKB-KW"/>
</dbReference>
<dbReference type="OrthoDB" id="407355at2759"/>
<reference evidence="16 17" key="1">
    <citation type="journal article" date="2008" name="Nature">
        <title>The genome of Laccaria bicolor provides insights into mycorrhizal symbiosis.</title>
        <authorList>
            <person name="Martin F."/>
            <person name="Aerts A."/>
            <person name="Ahren D."/>
            <person name="Brun A."/>
            <person name="Danchin E.G.J."/>
            <person name="Duchaussoy F."/>
            <person name="Gibon J."/>
            <person name="Kohler A."/>
            <person name="Lindquist E."/>
            <person name="Pereda V."/>
            <person name="Salamov A."/>
            <person name="Shapiro H.J."/>
            <person name="Wuyts J."/>
            <person name="Blaudez D."/>
            <person name="Buee M."/>
            <person name="Brokstein P."/>
            <person name="Canbaeck B."/>
            <person name="Cohen D."/>
            <person name="Courty P.E."/>
            <person name="Coutinho P.M."/>
            <person name="Delaruelle C."/>
            <person name="Detter J.C."/>
            <person name="Deveau A."/>
            <person name="DiFazio S."/>
            <person name="Duplessis S."/>
            <person name="Fraissinet-Tachet L."/>
            <person name="Lucic E."/>
            <person name="Frey-Klett P."/>
            <person name="Fourrey C."/>
            <person name="Feussner I."/>
            <person name="Gay G."/>
            <person name="Grimwood J."/>
            <person name="Hoegger P.J."/>
            <person name="Jain P."/>
            <person name="Kilaru S."/>
            <person name="Labbe J."/>
            <person name="Lin Y.C."/>
            <person name="Legue V."/>
            <person name="Le Tacon F."/>
            <person name="Marmeisse R."/>
            <person name="Melayah D."/>
            <person name="Montanini B."/>
            <person name="Muratet M."/>
            <person name="Nehls U."/>
            <person name="Niculita-Hirzel H."/>
            <person name="Oudot-Le Secq M.P."/>
            <person name="Peter M."/>
            <person name="Quesneville H."/>
            <person name="Rajashekar B."/>
            <person name="Reich M."/>
            <person name="Rouhier N."/>
            <person name="Schmutz J."/>
            <person name="Yin T."/>
            <person name="Chalot M."/>
            <person name="Henrissat B."/>
            <person name="Kuees U."/>
            <person name="Lucas S."/>
            <person name="Van de Peer Y."/>
            <person name="Podila G.K."/>
            <person name="Polle A."/>
            <person name="Pukkila P.J."/>
            <person name="Richardson P.M."/>
            <person name="Rouze P."/>
            <person name="Sanders I.R."/>
            <person name="Stajich J.E."/>
            <person name="Tunlid A."/>
            <person name="Tuskan G."/>
            <person name="Grigoriev I.V."/>
        </authorList>
    </citation>
    <scope>NUCLEOTIDE SEQUENCE [LARGE SCALE GENOMIC DNA]</scope>
    <source>
        <strain evidence="17">S238N-H82 / ATCC MYA-4686</strain>
    </source>
</reference>
<keyword evidence="14" id="KW-0732">Signal</keyword>
<evidence type="ECO:0000256" key="13">
    <source>
        <dbReference type="ARBA" id="ARBA00048494"/>
    </source>
</evidence>
<dbReference type="KEGG" id="lbc:LACBIDRAFT_311791"/>
<name>B0CYA8_LACBS</name>
<dbReference type="InterPro" id="IPR011330">
    <property type="entry name" value="Glyco_hydro/deAcase_b/a-brl"/>
</dbReference>
<evidence type="ECO:0000256" key="12">
    <source>
        <dbReference type="ARBA" id="ARBA00024056"/>
    </source>
</evidence>
<gene>
    <name evidence="16" type="ORF">LACBIDRAFT_311791</name>
</gene>
<dbReference type="GO" id="GO:0071555">
    <property type="term" value="P:cell wall organization"/>
    <property type="evidence" value="ECO:0007669"/>
    <property type="project" value="UniProtKB-KW"/>
</dbReference>
<dbReference type="InterPro" id="IPR050248">
    <property type="entry name" value="Polysacc_deacetylase_ArnD"/>
</dbReference>
<evidence type="ECO:0000256" key="4">
    <source>
        <dbReference type="ARBA" id="ARBA00022622"/>
    </source>
</evidence>
<evidence type="ECO:0000259" key="15">
    <source>
        <dbReference type="PROSITE" id="PS51677"/>
    </source>
</evidence>
<dbReference type="PANTHER" id="PTHR10587">
    <property type="entry name" value="GLYCOSYL TRANSFERASE-RELATED"/>
    <property type="match status" value="1"/>
</dbReference>
<dbReference type="GO" id="GO:0005886">
    <property type="term" value="C:plasma membrane"/>
    <property type="evidence" value="ECO:0007669"/>
    <property type="project" value="UniProtKB-SubCell"/>
</dbReference>
<keyword evidence="3" id="KW-1003">Cell membrane</keyword>
<evidence type="ECO:0000256" key="5">
    <source>
        <dbReference type="ARBA" id="ARBA00023024"/>
    </source>
</evidence>
<organism evidence="17">
    <name type="scientific">Laccaria bicolor (strain S238N-H82 / ATCC MYA-4686)</name>
    <name type="common">Bicoloured deceiver</name>
    <name type="synonym">Laccaria laccata var. bicolor</name>
    <dbReference type="NCBI Taxonomy" id="486041"/>
    <lineage>
        <taxon>Eukaryota</taxon>
        <taxon>Fungi</taxon>
        <taxon>Dikarya</taxon>
        <taxon>Basidiomycota</taxon>
        <taxon>Agaricomycotina</taxon>
        <taxon>Agaricomycetes</taxon>
        <taxon>Agaricomycetidae</taxon>
        <taxon>Agaricales</taxon>
        <taxon>Agaricineae</taxon>
        <taxon>Hydnangiaceae</taxon>
        <taxon>Laccaria</taxon>
    </lineage>
</organism>
<keyword evidence="4" id="KW-0325">Glycoprotein</keyword>
<dbReference type="STRING" id="486041.B0CYA8"/>
<keyword evidence="10" id="KW-0961">Cell wall biogenesis/degradation</keyword>
<dbReference type="GeneID" id="6072395"/>
<dbReference type="HOGENOM" id="CLU_042090_2_0_1"/>
<accession>B0CYA8</accession>
<evidence type="ECO:0000256" key="9">
    <source>
        <dbReference type="ARBA" id="ARBA00023288"/>
    </source>
</evidence>
<keyword evidence="8" id="KW-0170">Cobalt</keyword>
<dbReference type="SUPFAM" id="SSF88713">
    <property type="entry name" value="Glycoside hydrolase/deacetylase"/>
    <property type="match status" value="1"/>
</dbReference>
<dbReference type="RefSeq" id="XP_001877121.1">
    <property type="nucleotide sequence ID" value="XM_001877086.1"/>
</dbReference>
<dbReference type="EMBL" id="DS547094">
    <property type="protein sequence ID" value="EDR12857.1"/>
    <property type="molecule type" value="Genomic_DNA"/>
</dbReference>
<feature type="domain" description="NodB homology" evidence="15">
    <location>
        <begin position="151"/>
        <end position="337"/>
    </location>
</feature>
<evidence type="ECO:0000256" key="2">
    <source>
        <dbReference type="ARBA" id="ARBA00004609"/>
    </source>
</evidence>
<evidence type="ECO:0000256" key="7">
    <source>
        <dbReference type="ARBA" id="ARBA00023277"/>
    </source>
</evidence>
<protein>
    <recommendedName>
        <fullName evidence="12">chitin deacetylase</fullName>
        <ecNumber evidence="12">3.5.1.41</ecNumber>
    </recommendedName>
</protein>
<dbReference type="Gene3D" id="3.20.20.370">
    <property type="entry name" value="Glycoside hydrolase/deacetylase"/>
    <property type="match status" value="1"/>
</dbReference>
<keyword evidence="7" id="KW-0119">Carbohydrate metabolism</keyword>
<proteinExistence type="predicted"/>
<keyword evidence="9" id="KW-0449">Lipoprotein</keyword>
<dbReference type="PROSITE" id="PS51677">
    <property type="entry name" value="NODB"/>
    <property type="match status" value="1"/>
</dbReference>
<evidence type="ECO:0000313" key="17">
    <source>
        <dbReference type="Proteomes" id="UP000001194"/>
    </source>
</evidence>
<dbReference type="GO" id="GO:0004099">
    <property type="term" value="F:chitin deacetylase activity"/>
    <property type="evidence" value="ECO:0007669"/>
    <property type="project" value="UniProtKB-EC"/>
</dbReference>
<evidence type="ECO:0000256" key="10">
    <source>
        <dbReference type="ARBA" id="ARBA00023316"/>
    </source>
</evidence>
<evidence type="ECO:0000256" key="6">
    <source>
        <dbReference type="ARBA" id="ARBA00023136"/>
    </source>
</evidence>
<evidence type="ECO:0000256" key="11">
    <source>
        <dbReference type="ARBA" id="ARBA00023326"/>
    </source>
</evidence>
<feature type="signal peptide" evidence="14">
    <location>
        <begin position="1"/>
        <end position="18"/>
    </location>
</feature>
<evidence type="ECO:0000256" key="3">
    <source>
        <dbReference type="ARBA" id="ARBA00022475"/>
    </source>
</evidence>
<evidence type="ECO:0000313" key="16">
    <source>
        <dbReference type="EMBL" id="EDR12857.1"/>
    </source>
</evidence>
<dbReference type="GO" id="GO:0009272">
    <property type="term" value="P:fungal-type cell wall biogenesis"/>
    <property type="evidence" value="ECO:0007669"/>
    <property type="project" value="UniProtKB-ARBA"/>
</dbReference>
<dbReference type="GO" id="GO:0000272">
    <property type="term" value="P:polysaccharide catabolic process"/>
    <property type="evidence" value="ECO:0007669"/>
    <property type="project" value="UniProtKB-KW"/>
</dbReference>
<comment type="catalytic activity">
    <reaction evidence="13">
        <text>[(1-&gt;4)-N-acetyl-beta-D-glucosaminyl](n) + n H2O = chitosan + n acetate</text>
        <dbReference type="Rhea" id="RHEA:10464"/>
        <dbReference type="Rhea" id="RHEA-COMP:9593"/>
        <dbReference type="Rhea" id="RHEA-COMP:9597"/>
        <dbReference type="ChEBI" id="CHEBI:15377"/>
        <dbReference type="ChEBI" id="CHEBI:17029"/>
        <dbReference type="ChEBI" id="CHEBI:30089"/>
        <dbReference type="ChEBI" id="CHEBI:57704"/>
        <dbReference type="EC" id="3.5.1.41"/>
    </reaction>
    <physiologicalReaction direction="left-to-right" evidence="13">
        <dbReference type="Rhea" id="RHEA:10465"/>
    </physiologicalReaction>
</comment>
<evidence type="ECO:0000256" key="8">
    <source>
        <dbReference type="ARBA" id="ARBA00023285"/>
    </source>
</evidence>
<keyword evidence="11" id="KW-0624">Polysaccharide degradation</keyword>